<accession>A0ABU2D552</accession>
<evidence type="ECO:0000313" key="2">
    <source>
        <dbReference type="Proteomes" id="UP001246244"/>
    </source>
</evidence>
<sequence>MRTNQKLMIGIFVLAILLVPLAVASEDINKATKDSKLSKSYTFTTNESTSKVLAQVYGTDITMAEFMDKVYPGSLNELPKDSVARLKKTPMTWPKPGVSRSGDAMINDIIATSPYYAVTDYSALSTSRSQGTATYSSIAQVTAPTSSTTIPEISITSYLFKDGDTSPMASATSYGFNTNKKTARGTANLVTGYHSYYTSGYLYVVWPIGCNPATGVDTTVSSYQYVTYP</sequence>
<protein>
    <recommendedName>
        <fullName evidence="3">GTPases-Sulfate adenylate transferase subunit 1</fullName>
    </recommendedName>
</protein>
<dbReference type="EMBL" id="JAVKPK010000093">
    <property type="protein sequence ID" value="MDR7667114.1"/>
    <property type="molecule type" value="Genomic_DNA"/>
</dbReference>
<evidence type="ECO:0000313" key="1">
    <source>
        <dbReference type="EMBL" id="MDR7667114.1"/>
    </source>
</evidence>
<reference evidence="2" key="1">
    <citation type="submission" date="2023-07" db="EMBL/GenBank/DDBJ databases">
        <title>Whole-genome sequencing of a new Methanosarcina sp. Z-7115.</title>
        <authorList>
            <person name="Zhilina T.N."/>
            <person name="Merkel A.Y."/>
        </authorList>
    </citation>
    <scope>NUCLEOTIDE SEQUENCE [LARGE SCALE GENOMIC DNA]</scope>
    <source>
        <strain evidence="2">Z-7115</strain>
    </source>
</reference>
<name>A0ABU2D552_9EURY</name>
<evidence type="ECO:0008006" key="3">
    <source>
        <dbReference type="Google" id="ProtNLM"/>
    </source>
</evidence>
<keyword evidence="2" id="KW-1185">Reference proteome</keyword>
<proteinExistence type="predicted"/>
<organism evidence="1 2">
    <name type="scientific">Methanosarcina baikalica</name>
    <dbReference type="NCBI Taxonomy" id="3073890"/>
    <lineage>
        <taxon>Archaea</taxon>
        <taxon>Methanobacteriati</taxon>
        <taxon>Methanobacteriota</taxon>
        <taxon>Stenosarchaea group</taxon>
        <taxon>Methanomicrobia</taxon>
        <taxon>Methanosarcinales</taxon>
        <taxon>Methanosarcinaceae</taxon>
        <taxon>Methanosarcina</taxon>
    </lineage>
</organism>
<comment type="caution">
    <text evidence="1">The sequence shown here is derived from an EMBL/GenBank/DDBJ whole genome shotgun (WGS) entry which is preliminary data.</text>
</comment>
<gene>
    <name evidence="1" type="ORF">RG963_15295</name>
</gene>
<dbReference type="Proteomes" id="UP001246244">
    <property type="component" value="Unassembled WGS sequence"/>
</dbReference>
<dbReference type="RefSeq" id="WP_310577142.1">
    <property type="nucleotide sequence ID" value="NZ_JAVKPK010000093.1"/>
</dbReference>